<dbReference type="Proteomes" id="UP000034264">
    <property type="component" value="Unassembled WGS sequence"/>
</dbReference>
<proteinExistence type="predicted"/>
<accession>A0A0G1M5E0</accession>
<comment type="caution">
    <text evidence="1">The sequence shown here is derived from an EMBL/GenBank/DDBJ whole genome shotgun (WGS) entry which is preliminary data.</text>
</comment>
<sequence length="91" mass="10701">MDWNAAKNEILKTERGISFEDVMAAFVEEGLLDIIKHPNEQKYSHQKMIIVNVDDYVYLVPFVEDDEKIFLKTILPSREATKRYLIQKAKK</sequence>
<reference evidence="1 2" key="1">
    <citation type="journal article" date="2015" name="Nature">
        <title>rRNA introns, odd ribosomes, and small enigmatic genomes across a large radiation of phyla.</title>
        <authorList>
            <person name="Brown C.T."/>
            <person name="Hug L.A."/>
            <person name="Thomas B.C."/>
            <person name="Sharon I."/>
            <person name="Castelle C.J."/>
            <person name="Singh A."/>
            <person name="Wilkins M.J."/>
            <person name="Williams K.H."/>
            <person name="Banfield J.F."/>
        </authorList>
    </citation>
    <scope>NUCLEOTIDE SEQUENCE [LARGE SCALE GENOMIC DNA]</scope>
</reference>
<dbReference type="EMBL" id="LCKS01000001">
    <property type="protein sequence ID" value="KKU03496.1"/>
    <property type="molecule type" value="Genomic_DNA"/>
</dbReference>
<organism evidence="1 2">
    <name type="scientific">Candidatus Amesbacteria bacterium GW2011_GWC2_45_19</name>
    <dbReference type="NCBI Taxonomy" id="1618366"/>
    <lineage>
        <taxon>Bacteria</taxon>
        <taxon>Candidatus Amesiibacteriota</taxon>
    </lineage>
</organism>
<dbReference type="AlphaFoldDB" id="A0A0G1M5E0"/>
<gene>
    <name evidence="1" type="ORF">UX05_C0001G0125</name>
</gene>
<name>A0A0G1M5E0_9BACT</name>
<evidence type="ECO:0000313" key="2">
    <source>
        <dbReference type="Proteomes" id="UP000034264"/>
    </source>
</evidence>
<evidence type="ECO:0000313" key="1">
    <source>
        <dbReference type="EMBL" id="KKU03496.1"/>
    </source>
</evidence>
<protein>
    <recommendedName>
        <fullName evidence="3">Toxin</fullName>
    </recommendedName>
</protein>
<evidence type="ECO:0008006" key="3">
    <source>
        <dbReference type="Google" id="ProtNLM"/>
    </source>
</evidence>